<feature type="modified residue" description="4-aspartylphosphate" evidence="3">
    <location>
        <position position="55"/>
    </location>
</feature>
<dbReference type="eggNOG" id="COG3706">
    <property type="taxonomic scope" value="Bacteria"/>
</dbReference>
<dbReference type="SMART" id="SM00448">
    <property type="entry name" value="REC"/>
    <property type="match status" value="1"/>
</dbReference>
<keyword evidence="7" id="KW-1185">Reference proteome</keyword>
<dbReference type="AlphaFoldDB" id="B6BK48"/>
<gene>
    <name evidence="6" type="ORF">SMGD1_2618</name>
</gene>
<accession>B6BK48</accession>
<dbReference type="InterPro" id="IPR000160">
    <property type="entry name" value="GGDEF_dom"/>
</dbReference>
<evidence type="ECO:0000256" key="1">
    <source>
        <dbReference type="ARBA" id="ARBA00012528"/>
    </source>
</evidence>
<dbReference type="PATRIC" id="fig|929558.5.peg.2607"/>
<dbReference type="GO" id="GO:0005886">
    <property type="term" value="C:plasma membrane"/>
    <property type="evidence" value="ECO:0007669"/>
    <property type="project" value="TreeGrafter"/>
</dbReference>
<evidence type="ECO:0000313" key="6">
    <source>
        <dbReference type="EMBL" id="EHP31140.1"/>
    </source>
</evidence>
<dbReference type="STRING" id="929558.SMGD1_2618"/>
<dbReference type="InterPro" id="IPR011006">
    <property type="entry name" value="CheY-like_superfamily"/>
</dbReference>
<dbReference type="FunFam" id="3.30.70.270:FF:000001">
    <property type="entry name" value="Diguanylate cyclase domain protein"/>
    <property type="match status" value="1"/>
</dbReference>
<evidence type="ECO:0000256" key="2">
    <source>
        <dbReference type="ARBA" id="ARBA00034247"/>
    </source>
</evidence>
<organism evidence="6 7">
    <name type="scientific">Sulfurimonas gotlandica (strain DSM 19862 / JCM 16533 / GD1)</name>
    <dbReference type="NCBI Taxonomy" id="929558"/>
    <lineage>
        <taxon>Bacteria</taxon>
        <taxon>Pseudomonadati</taxon>
        <taxon>Campylobacterota</taxon>
        <taxon>Epsilonproteobacteria</taxon>
        <taxon>Campylobacterales</taxon>
        <taxon>Sulfurimonadaceae</taxon>
        <taxon>Sulfurimonas</taxon>
    </lineage>
</organism>
<comment type="caution">
    <text evidence="6">The sequence shown here is derived from an EMBL/GenBank/DDBJ whole genome shotgun (WGS) entry which is preliminary data.</text>
</comment>
<dbReference type="Gene3D" id="3.40.50.2300">
    <property type="match status" value="1"/>
</dbReference>
<dbReference type="Pfam" id="PF00072">
    <property type="entry name" value="Response_reg"/>
    <property type="match status" value="1"/>
</dbReference>
<dbReference type="InterPro" id="IPR001789">
    <property type="entry name" value="Sig_transdc_resp-reg_receiver"/>
</dbReference>
<accession>H1FSM2</accession>
<dbReference type="EC" id="2.7.7.65" evidence="1"/>
<dbReference type="PROSITE" id="PS50110">
    <property type="entry name" value="RESPONSE_REGULATORY"/>
    <property type="match status" value="1"/>
</dbReference>
<keyword evidence="3" id="KW-0597">Phosphoprotein</keyword>
<dbReference type="EMBL" id="AFRZ01000001">
    <property type="protein sequence ID" value="EHP31140.1"/>
    <property type="molecule type" value="Genomic_DNA"/>
</dbReference>
<dbReference type="GO" id="GO:0000160">
    <property type="term" value="P:phosphorelay signal transduction system"/>
    <property type="evidence" value="ECO:0007669"/>
    <property type="project" value="InterPro"/>
</dbReference>
<feature type="domain" description="Response regulatory" evidence="4">
    <location>
        <begin position="3"/>
        <end position="122"/>
    </location>
</feature>
<dbReference type="SMART" id="SM00267">
    <property type="entry name" value="GGDEF"/>
    <property type="match status" value="1"/>
</dbReference>
<proteinExistence type="predicted"/>
<dbReference type="OrthoDB" id="7323245at2"/>
<dbReference type="SUPFAM" id="SSF55073">
    <property type="entry name" value="Nucleotide cyclase"/>
    <property type="match status" value="1"/>
</dbReference>
<dbReference type="SUPFAM" id="SSF52172">
    <property type="entry name" value="CheY-like"/>
    <property type="match status" value="1"/>
</dbReference>
<dbReference type="InterPro" id="IPR029787">
    <property type="entry name" value="Nucleotide_cyclase"/>
</dbReference>
<evidence type="ECO:0000256" key="3">
    <source>
        <dbReference type="PROSITE-ProRule" id="PRU00169"/>
    </source>
</evidence>
<dbReference type="Pfam" id="PF00990">
    <property type="entry name" value="GGDEF"/>
    <property type="match status" value="1"/>
</dbReference>
<dbReference type="InterPro" id="IPR050469">
    <property type="entry name" value="Diguanylate_Cyclase"/>
</dbReference>
<dbReference type="PANTHER" id="PTHR45138">
    <property type="entry name" value="REGULATORY COMPONENTS OF SENSORY TRANSDUCTION SYSTEM"/>
    <property type="match status" value="1"/>
</dbReference>
<name>B6BK48_SULGG</name>
<comment type="catalytic activity">
    <reaction evidence="2">
        <text>2 GTP = 3',3'-c-di-GMP + 2 diphosphate</text>
        <dbReference type="Rhea" id="RHEA:24898"/>
        <dbReference type="ChEBI" id="CHEBI:33019"/>
        <dbReference type="ChEBI" id="CHEBI:37565"/>
        <dbReference type="ChEBI" id="CHEBI:58805"/>
        <dbReference type="EC" id="2.7.7.65"/>
    </reaction>
</comment>
<dbReference type="Gene3D" id="3.30.70.270">
    <property type="match status" value="1"/>
</dbReference>
<sequence length="423" mass="48350">MKRVLCVDDIETNLFTLEALFETHHSDKYVVVTAMSGKEALEILLCQKIDMILLDVMMPELDGYETAKLILSNKKTKDIPIIFITAKKDQDTISRCYDVGGVDYLSKPYNEQELFVRIKFHLDMVENKRVLEVEKKFTQDILDMQDNLVVISDGKKVVKINRAVTKLFCLKSIDDFIAQHTCICFTFVHEDGYFHLGLVNDDELWIDVLLEQLKSKDVLVLINDIENSQLNSFDIKAKVFGKDFLVTLTNITSFDAESKYNEHEASYDSLTNIYNRTKLNNLFTIQIETAKVNNNTFAFVMLDIDYFKAVNDNYGHLIGDAVLIQMTDLIKKHIRDSDIFARWGGEEFVLLLPHVGLKKAEEIANYLRTKIEADKFPEIDSITCSFGVTCYKDGDNIDSIIKRADSALYDAKDAGRNIVCTVS</sequence>
<reference evidence="6 7" key="1">
    <citation type="journal article" date="2012" name="Proc. Natl. Acad. Sci. U.S.A.">
        <title>Genome and physiology of a model Epsilonproteobacterium responsible for sulfide detoxification in marine oxygen depletion zones.</title>
        <authorList>
            <person name="Grote J."/>
            <person name="Schott T."/>
            <person name="Bruckner C.G."/>
            <person name="Glockner F.O."/>
            <person name="Jost G."/>
            <person name="Teeling H."/>
            <person name="Labrenz M."/>
            <person name="Jurgens K."/>
        </authorList>
    </citation>
    <scope>NUCLEOTIDE SEQUENCE [LARGE SCALE GENOMIC DNA]</scope>
    <source>
        <strain evidence="6 7">GD1</strain>
    </source>
</reference>
<dbReference type="CDD" id="cd01949">
    <property type="entry name" value="GGDEF"/>
    <property type="match status" value="1"/>
</dbReference>
<dbReference type="InterPro" id="IPR043128">
    <property type="entry name" value="Rev_trsase/Diguanyl_cyclase"/>
</dbReference>
<dbReference type="RefSeq" id="WP_008337384.1">
    <property type="nucleotide sequence ID" value="NZ_AFRZ01000001.1"/>
</dbReference>
<dbReference type="PANTHER" id="PTHR45138:SF9">
    <property type="entry name" value="DIGUANYLATE CYCLASE DGCM-RELATED"/>
    <property type="match status" value="1"/>
</dbReference>
<evidence type="ECO:0000259" key="5">
    <source>
        <dbReference type="PROSITE" id="PS50887"/>
    </source>
</evidence>
<dbReference type="HOGENOM" id="CLU_000445_11_28_7"/>
<evidence type="ECO:0000313" key="7">
    <source>
        <dbReference type="Proteomes" id="UP000006431"/>
    </source>
</evidence>
<dbReference type="PROSITE" id="PS50887">
    <property type="entry name" value="GGDEF"/>
    <property type="match status" value="1"/>
</dbReference>
<dbReference type="GO" id="GO:0043709">
    <property type="term" value="P:cell adhesion involved in single-species biofilm formation"/>
    <property type="evidence" value="ECO:0007669"/>
    <property type="project" value="TreeGrafter"/>
</dbReference>
<dbReference type="NCBIfam" id="TIGR00254">
    <property type="entry name" value="GGDEF"/>
    <property type="match status" value="1"/>
</dbReference>
<protein>
    <recommendedName>
        <fullName evidence="1">diguanylate cyclase</fullName>
        <ecNumber evidence="1">2.7.7.65</ecNumber>
    </recommendedName>
</protein>
<dbReference type="Proteomes" id="UP000006431">
    <property type="component" value="Unassembled WGS sequence"/>
</dbReference>
<evidence type="ECO:0000259" key="4">
    <source>
        <dbReference type="PROSITE" id="PS50110"/>
    </source>
</evidence>
<feature type="domain" description="GGDEF" evidence="5">
    <location>
        <begin position="295"/>
        <end position="423"/>
    </location>
</feature>
<dbReference type="GO" id="GO:1902201">
    <property type="term" value="P:negative regulation of bacterial-type flagellum-dependent cell motility"/>
    <property type="evidence" value="ECO:0007669"/>
    <property type="project" value="TreeGrafter"/>
</dbReference>
<dbReference type="GO" id="GO:0052621">
    <property type="term" value="F:diguanylate cyclase activity"/>
    <property type="evidence" value="ECO:0007669"/>
    <property type="project" value="UniProtKB-EC"/>
</dbReference>
<dbReference type="eggNOG" id="COG0745">
    <property type="taxonomic scope" value="Bacteria"/>
</dbReference>